<dbReference type="EMBL" id="FOTS01000028">
    <property type="protein sequence ID" value="SFL95830.1"/>
    <property type="molecule type" value="Genomic_DNA"/>
</dbReference>
<keyword evidence="8" id="KW-1185">Reference proteome</keyword>
<gene>
    <name evidence="7" type="ORF">SAMN04490355_10282</name>
</gene>
<dbReference type="Gene3D" id="3.40.50.10420">
    <property type="entry name" value="NagB/RpiA/CoA transferase-like"/>
    <property type="match status" value="1"/>
</dbReference>
<dbReference type="InterPro" id="IPR004452">
    <property type="entry name" value="LutB/LldF"/>
</dbReference>
<dbReference type="STRING" id="1123291.SAMN04490355_10282"/>
<dbReference type="Pfam" id="PF11870">
    <property type="entry name" value="LutB_C"/>
    <property type="match status" value="1"/>
</dbReference>
<dbReference type="GO" id="GO:0006089">
    <property type="term" value="P:lactate metabolic process"/>
    <property type="evidence" value="ECO:0007669"/>
    <property type="project" value="InterPro"/>
</dbReference>
<dbReference type="GO" id="GO:0046872">
    <property type="term" value="F:metal ion binding"/>
    <property type="evidence" value="ECO:0007669"/>
    <property type="project" value="UniProtKB-KW"/>
</dbReference>
<feature type="domain" description="4Fe-4S ferredoxin-type" evidence="6">
    <location>
        <begin position="302"/>
        <end position="333"/>
    </location>
</feature>
<dbReference type="RefSeq" id="WP_090938894.1">
    <property type="nucleotide sequence ID" value="NZ_FOTS01000028.1"/>
</dbReference>
<dbReference type="Proteomes" id="UP000199520">
    <property type="component" value="Unassembled WGS sequence"/>
</dbReference>
<dbReference type="InterPro" id="IPR024569">
    <property type="entry name" value="LutB_C"/>
</dbReference>
<dbReference type="InterPro" id="IPR024185">
    <property type="entry name" value="FTHF_cligase-like_sf"/>
</dbReference>
<dbReference type="PROSITE" id="PS51379">
    <property type="entry name" value="4FE4S_FER_2"/>
    <property type="match status" value="1"/>
</dbReference>
<evidence type="ECO:0000313" key="8">
    <source>
        <dbReference type="Proteomes" id="UP000199520"/>
    </source>
</evidence>
<evidence type="ECO:0000256" key="3">
    <source>
        <dbReference type="ARBA" id="ARBA00023004"/>
    </source>
</evidence>
<feature type="region of interest" description="Disordered" evidence="5">
    <location>
        <begin position="1"/>
        <end position="24"/>
    </location>
</feature>
<protein>
    <submittedName>
        <fullName evidence="7">L-lactate dehydrogenase complex protein LldF</fullName>
    </submittedName>
</protein>
<keyword evidence="4" id="KW-0411">Iron-sulfur</keyword>
<evidence type="ECO:0000256" key="1">
    <source>
        <dbReference type="ARBA" id="ARBA00022485"/>
    </source>
</evidence>
<dbReference type="PROSITE" id="PS00198">
    <property type="entry name" value="4FE4S_FER_1"/>
    <property type="match status" value="1"/>
</dbReference>
<reference evidence="8" key="1">
    <citation type="submission" date="2016-10" db="EMBL/GenBank/DDBJ databases">
        <authorList>
            <person name="Varghese N."/>
            <person name="Submissions S."/>
        </authorList>
    </citation>
    <scope>NUCLEOTIDE SEQUENCE [LARGE SCALE GENOMIC DNA]</scope>
    <source>
        <strain evidence="8">DSM 13327</strain>
    </source>
</reference>
<proteinExistence type="predicted"/>
<organism evidence="7 8">
    <name type="scientific">Pelosinus propionicus DSM 13327</name>
    <dbReference type="NCBI Taxonomy" id="1123291"/>
    <lineage>
        <taxon>Bacteria</taxon>
        <taxon>Bacillati</taxon>
        <taxon>Bacillota</taxon>
        <taxon>Negativicutes</taxon>
        <taxon>Selenomonadales</taxon>
        <taxon>Sporomusaceae</taxon>
        <taxon>Pelosinus</taxon>
    </lineage>
</organism>
<dbReference type="NCBIfam" id="TIGR00273">
    <property type="entry name" value="LutB/LldF family L-lactate oxidation iron-sulfur protein"/>
    <property type="match status" value="1"/>
</dbReference>
<accession>A0A1I4LXZ1</accession>
<dbReference type="InterPro" id="IPR037171">
    <property type="entry name" value="NagB/RpiA_transferase-like"/>
</dbReference>
<dbReference type="OrthoDB" id="5241828at2"/>
<dbReference type="AlphaFoldDB" id="A0A1I4LXZ1"/>
<keyword evidence="2" id="KW-0479">Metal-binding</keyword>
<dbReference type="SUPFAM" id="SSF46548">
    <property type="entry name" value="alpha-helical ferredoxin"/>
    <property type="match status" value="1"/>
</dbReference>
<dbReference type="SUPFAM" id="SSF100950">
    <property type="entry name" value="NagB/RpiA/CoA transferase-like"/>
    <property type="match status" value="1"/>
</dbReference>
<evidence type="ECO:0000256" key="2">
    <source>
        <dbReference type="ARBA" id="ARBA00022723"/>
    </source>
</evidence>
<sequence>MSHKPNLHLRDRARKAIKDEPMRKAVQKAVDRLSGNREKAQTELPNWDDWREQGKRIRKHTVDHLDYYLGQLSESVRNKGGHIHFAQTAEEARRVIIDICKKNNGKLVAKSKSMVTEEIHLNPALEKEGMEVIETDLAEYILQLAGETPSHIIVPAIHKNRYQIAELFSKVAGKTIEPDTPALTAFARQTLRQKFMQADIGITGCNFAIADTGAISLVTNEGNARLTASLPKVLISVMGMERVLPTFDDLEVILSLLPRHATGQKLTSYISVVNAPRKVNEKDGAEEFHLVIVDNGRSRLLADEEFRQALHCTRCGACFNVCPVYRQIGGHAYGSVYGGPIGAVITPFLEDDFDFWGELSYATTLCAACSSVCSVKIPLHDLLIKIRRKRIELGFTHPLERVGFNMWRRFFKFPGRYKFAMKMASIGQIPLVKDGYIRSGPPPLSGWTDSRYLPAAAKKTFREIWQEKYE</sequence>
<feature type="compositionally biased region" description="Basic and acidic residues" evidence="5">
    <location>
        <begin position="8"/>
        <end position="24"/>
    </location>
</feature>
<dbReference type="GO" id="GO:0051539">
    <property type="term" value="F:4 iron, 4 sulfur cluster binding"/>
    <property type="evidence" value="ECO:0007669"/>
    <property type="project" value="UniProtKB-KW"/>
</dbReference>
<dbReference type="InterPro" id="IPR017900">
    <property type="entry name" value="4Fe4S_Fe_S_CS"/>
</dbReference>
<dbReference type="InterPro" id="IPR003741">
    <property type="entry name" value="LUD_dom"/>
</dbReference>
<dbReference type="PANTHER" id="PTHR47153:SF2">
    <property type="entry name" value="LACTATE UTILIZATION PROTEIN B"/>
    <property type="match status" value="1"/>
</dbReference>
<dbReference type="InterPro" id="IPR017896">
    <property type="entry name" value="4Fe4S_Fe-S-bd"/>
</dbReference>
<evidence type="ECO:0000313" key="7">
    <source>
        <dbReference type="EMBL" id="SFL95830.1"/>
    </source>
</evidence>
<name>A0A1I4LXZ1_9FIRM</name>
<keyword evidence="1" id="KW-0004">4Fe-4S</keyword>
<keyword evidence="3" id="KW-0408">Iron</keyword>
<evidence type="ECO:0000256" key="5">
    <source>
        <dbReference type="SAM" id="MobiDB-lite"/>
    </source>
</evidence>
<evidence type="ECO:0000256" key="4">
    <source>
        <dbReference type="ARBA" id="ARBA00023014"/>
    </source>
</evidence>
<dbReference type="Pfam" id="PF13183">
    <property type="entry name" value="Fer4_8"/>
    <property type="match status" value="1"/>
</dbReference>
<dbReference type="Pfam" id="PF02589">
    <property type="entry name" value="LUD_dom"/>
    <property type="match status" value="1"/>
</dbReference>
<evidence type="ECO:0000259" key="6">
    <source>
        <dbReference type="PROSITE" id="PS51379"/>
    </source>
</evidence>
<dbReference type="PANTHER" id="PTHR47153">
    <property type="entry name" value="LACTATE UTILIZATION PROTEIN B"/>
    <property type="match status" value="1"/>
</dbReference>